<dbReference type="Proteomes" id="UP000663869">
    <property type="component" value="Unassembled WGS sequence"/>
</dbReference>
<dbReference type="EMBL" id="CAJOBR010000604">
    <property type="protein sequence ID" value="CAF4528021.1"/>
    <property type="molecule type" value="Genomic_DNA"/>
</dbReference>
<accession>A0A817NI91</accession>
<feature type="region of interest" description="Disordered" evidence="1">
    <location>
        <begin position="234"/>
        <end position="256"/>
    </location>
</feature>
<evidence type="ECO:0000313" key="6">
    <source>
        <dbReference type="EMBL" id="CAF4528021.1"/>
    </source>
</evidence>
<evidence type="ECO:0000313" key="4">
    <source>
        <dbReference type="EMBL" id="CAF3651624.1"/>
    </source>
</evidence>
<dbReference type="Proteomes" id="UP000663825">
    <property type="component" value="Unassembled WGS sequence"/>
</dbReference>
<dbReference type="EMBL" id="CAJNXB010000872">
    <property type="protein sequence ID" value="CAF3105339.1"/>
    <property type="molecule type" value="Genomic_DNA"/>
</dbReference>
<evidence type="ECO:0000313" key="5">
    <source>
        <dbReference type="EMBL" id="CAF4425533.1"/>
    </source>
</evidence>
<evidence type="ECO:0000256" key="1">
    <source>
        <dbReference type="SAM" id="MobiDB-lite"/>
    </source>
</evidence>
<evidence type="ECO:0000313" key="7">
    <source>
        <dbReference type="Proteomes" id="UP000663825"/>
    </source>
</evidence>
<dbReference type="EMBL" id="CAJOBQ010000848">
    <property type="protein sequence ID" value="CAF4425533.1"/>
    <property type="molecule type" value="Genomic_DNA"/>
</dbReference>
<name>A0A817NI91_9BILA</name>
<sequence>MAESSPSSEELCVACSSQPFDLTCSCGGKFDFFCINIHVEEIRLEFEFIQSETGQKLLELEQAAENNDCAEKRTMVENWRQKRLKDINSLADDALSEIERRENTYEDVATLRTQYNSLSQNMGRVVHQQLHSMYSLQQKTKEKTDQLEKLPAPIQDDIALDSKLKKKLNPTIFGQNSTTTTNTAESAVVTSATDEGNNILVNTEQSGFNLMTNVNTNSPDQSTNVGHIILAPPRTINPPPAAQAEDKTESPQQDNFNQGLTSNIELENPIIIPTHNDTFAGTLCCHDSQLLYNNYNPRNGTCHLILVPDVEQPTSRQTIPWADPDASIGGGDNNWIQDITYSATLKGYLLLNCSRLRFLRNNRNVLEEFYQFPDRSMKRVTCDDKYIYVLSVGGATNPYGDEIILLNYDKEEKACKSFRDIISGGRNDATTSTIGEISDFAVNNHGQIMLAYRLKHRKQVRLCIFNLLNGGNTWTIVKQLLLNECWDEEKLFTPRMEWCEKFRLFVVVEYITSHLIMLDESGQVKGESSFTSVQNAEETPLNISISNNDWICARYVSSINIHRLSGDRF</sequence>
<dbReference type="Proteomes" id="UP000663872">
    <property type="component" value="Unassembled WGS sequence"/>
</dbReference>
<dbReference type="EMBL" id="CAJNYU010000338">
    <property type="protein sequence ID" value="CAF3350429.1"/>
    <property type="molecule type" value="Genomic_DNA"/>
</dbReference>
<comment type="caution">
    <text evidence="2">The sequence shown here is derived from an EMBL/GenBank/DDBJ whole genome shotgun (WGS) entry which is preliminary data.</text>
</comment>
<proteinExistence type="predicted"/>
<dbReference type="OrthoDB" id="9998488at2759"/>
<dbReference type="AlphaFoldDB" id="A0A817NI91"/>
<gene>
    <name evidence="3" type="ORF">FME351_LOCUS4435</name>
    <name evidence="4" type="ORF">GRG538_LOCUS25233</name>
    <name evidence="6" type="ORF">QYT958_LOCUS6677</name>
    <name evidence="2" type="ORF">TIS948_LOCUS7170</name>
    <name evidence="5" type="ORF">TSG867_LOCUS14906</name>
</gene>
<evidence type="ECO:0000313" key="3">
    <source>
        <dbReference type="EMBL" id="CAF3350429.1"/>
    </source>
</evidence>
<dbReference type="Proteomes" id="UP000663862">
    <property type="component" value="Unassembled WGS sequence"/>
</dbReference>
<evidence type="ECO:0000313" key="2">
    <source>
        <dbReference type="EMBL" id="CAF3105339.1"/>
    </source>
</evidence>
<dbReference type="EMBL" id="CAJNYT010004309">
    <property type="protein sequence ID" value="CAF3651624.1"/>
    <property type="molecule type" value="Genomic_DNA"/>
</dbReference>
<dbReference type="Proteomes" id="UP000663848">
    <property type="component" value="Unassembled WGS sequence"/>
</dbReference>
<organism evidence="2 7">
    <name type="scientific">Rotaria socialis</name>
    <dbReference type="NCBI Taxonomy" id="392032"/>
    <lineage>
        <taxon>Eukaryota</taxon>
        <taxon>Metazoa</taxon>
        <taxon>Spiralia</taxon>
        <taxon>Gnathifera</taxon>
        <taxon>Rotifera</taxon>
        <taxon>Eurotatoria</taxon>
        <taxon>Bdelloidea</taxon>
        <taxon>Philodinida</taxon>
        <taxon>Philodinidae</taxon>
        <taxon>Rotaria</taxon>
    </lineage>
</organism>
<protein>
    <submittedName>
        <fullName evidence="2">Uncharacterized protein</fullName>
    </submittedName>
</protein>
<reference evidence="2" key="1">
    <citation type="submission" date="2021-02" db="EMBL/GenBank/DDBJ databases">
        <authorList>
            <person name="Nowell W R."/>
        </authorList>
    </citation>
    <scope>NUCLEOTIDE SEQUENCE</scope>
</reference>